<dbReference type="RefSeq" id="WP_253754540.1">
    <property type="nucleotide sequence ID" value="NZ_JAMZDZ010000001.1"/>
</dbReference>
<gene>
    <name evidence="2" type="ORF">ACFOZ4_11445</name>
</gene>
<comment type="caution">
    <text evidence="2">The sequence shown here is derived from an EMBL/GenBank/DDBJ whole genome shotgun (WGS) entry which is preliminary data.</text>
</comment>
<dbReference type="EMBL" id="JBHSAY010000006">
    <property type="protein sequence ID" value="MFC4131218.1"/>
    <property type="molecule type" value="Genomic_DNA"/>
</dbReference>
<dbReference type="Proteomes" id="UP001595816">
    <property type="component" value="Unassembled WGS sequence"/>
</dbReference>
<evidence type="ECO:0000256" key="1">
    <source>
        <dbReference type="SAM" id="MobiDB-lite"/>
    </source>
</evidence>
<feature type="region of interest" description="Disordered" evidence="1">
    <location>
        <begin position="1"/>
        <end position="39"/>
    </location>
</feature>
<organism evidence="2 3">
    <name type="scientific">Hamadaea flava</name>
    <dbReference type="NCBI Taxonomy" id="1742688"/>
    <lineage>
        <taxon>Bacteria</taxon>
        <taxon>Bacillati</taxon>
        <taxon>Actinomycetota</taxon>
        <taxon>Actinomycetes</taxon>
        <taxon>Micromonosporales</taxon>
        <taxon>Micromonosporaceae</taxon>
        <taxon>Hamadaea</taxon>
    </lineage>
</organism>
<keyword evidence="3" id="KW-1185">Reference proteome</keyword>
<sequence length="173" mass="18173">MTTPWTPSGEVSVDATEPTLEPVPGLPLDALMSSPTDELSRPRLSEITATLPIADVAPRADDNPIWMSTATVDNDGRIAVRSALRVLGWPIGPVTLTANPRAGSLLVTAGGRHVVTAKAMLRLPVAMRRACDLAAGAHVLLIVSPDCDGLLLFTSYAVRRRICGANVQDDGGT</sequence>
<accession>A0ABV8LKT0</accession>
<name>A0ABV8LKT0_9ACTN</name>
<protein>
    <submittedName>
        <fullName evidence="2">Uncharacterized protein</fullName>
    </submittedName>
</protein>
<proteinExistence type="predicted"/>
<reference evidence="3" key="1">
    <citation type="journal article" date="2019" name="Int. J. Syst. Evol. Microbiol.">
        <title>The Global Catalogue of Microorganisms (GCM) 10K type strain sequencing project: providing services to taxonomists for standard genome sequencing and annotation.</title>
        <authorList>
            <consortium name="The Broad Institute Genomics Platform"/>
            <consortium name="The Broad Institute Genome Sequencing Center for Infectious Disease"/>
            <person name="Wu L."/>
            <person name="Ma J."/>
        </authorList>
    </citation>
    <scope>NUCLEOTIDE SEQUENCE [LARGE SCALE GENOMIC DNA]</scope>
    <source>
        <strain evidence="3">CGMCC 4.7289</strain>
    </source>
</reference>
<evidence type="ECO:0000313" key="2">
    <source>
        <dbReference type="EMBL" id="MFC4131218.1"/>
    </source>
</evidence>
<evidence type="ECO:0000313" key="3">
    <source>
        <dbReference type="Proteomes" id="UP001595816"/>
    </source>
</evidence>